<evidence type="ECO:0000256" key="1">
    <source>
        <dbReference type="SAM" id="MobiDB-lite"/>
    </source>
</evidence>
<dbReference type="EMBL" id="JACHMI010000001">
    <property type="protein sequence ID" value="MBB6553568.1"/>
    <property type="molecule type" value="Genomic_DNA"/>
</dbReference>
<keyword evidence="3" id="KW-1185">Reference proteome</keyword>
<dbReference type="RefSeq" id="WP_185107836.1">
    <property type="nucleotide sequence ID" value="NZ_BAAAXY010000154.1"/>
</dbReference>
<reference evidence="2 3" key="1">
    <citation type="submission" date="2020-08" db="EMBL/GenBank/DDBJ databases">
        <title>Sequencing the genomes of 1000 actinobacteria strains.</title>
        <authorList>
            <person name="Klenk H.-P."/>
        </authorList>
    </citation>
    <scope>NUCLEOTIDE SEQUENCE [LARGE SCALE GENOMIC DNA]</scope>
    <source>
        <strain evidence="2 3">DSM 43768</strain>
    </source>
</reference>
<proteinExistence type="predicted"/>
<feature type="region of interest" description="Disordered" evidence="1">
    <location>
        <begin position="1"/>
        <end position="46"/>
    </location>
</feature>
<organism evidence="2 3">
    <name type="scientific">Nonomuraea rubra</name>
    <dbReference type="NCBI Taxonomy" id="46180"/>
    <lineage>
        <taxon>Bacteria</taxon>
        <taxon>Bacillati</taxon>
        <taxon>Actinomycetota</taxon>
        <taxon>Actinomycetes</taxon>
        <taxon>Streptosporangiales</taxon>
        <taxon>Streptosporangiaceae</taxon>
        <taxon>Nonomuraea</taxon>
    </lineage>
</organism>
<evidence type="ECO:0000313" key="2">
    <source>
        <dbReference type="EMBL" id="MBB6553568.1"/>
    </source>
</evidence>
<dbReference type="AlphaFoldDB" id="A0A7X0P1J1"/>
<name>A0A7X0P1J1_9ACTN</name>
<comment type="caution">
    <text evidence="2">The sequence shown here is derived from an EMBL/GenBank/DDBJ whole genome shotgun (WGS) entry which is preliminary data.</text>
</comment>
<gene>
    <name evidence="2" type="ORF">HD593_008363</name>
</gene>
<feature type="compositionally biased region" description="Polar residues" evidence="1">
    <location>
        <begin position="1"/>
        <end position="10"/>
    </location>
</feature>
<dbReference type="Proteomes" id="UP000565579">
    <property type="component" value="Unassembled WGS sequence"/>
</dbReference>
<protein>
    <submittedName>
        <fullName evidence="2">Uncharacterized protein</fullName>
    </submittedName>
</protein>
<sequence>MSSARNTEVQATGDPAQPDEADERPDHAANAQWLKDNPDAMPQVGDGRWAVYDRTGRLRGHLVGNGPTRDTRFQAISATTEGLPVDQAPACGITLHDAGARLLDMTWADAADAITGDRAL</sequence>
<accession>A0A7X0P1J1</accession>
<evidence type="ECO:0000313" key="3">
    <source>
        <dbReference type="Proteomes" id="UP000565579"/>
    </source>
</evidence>